<evidence type="ECO:0000256" key="8">
    <source>
        <dbReference type="ARBA" id="ARBA00023136"/>
    </source>
</evidence>
<dbReference type="Proteomes" id="UP000037530">
    <property type="component" value="Unassembled WGS sequence"/>
</dbReference>
<dbReference type="GO" id="GO:0071111">
    <property type="term" value="F:cyclic-guanylate-specific phosphodiesterase activity"/>
    <property type="evidence" value="ECO:0007669"/>
    <property type="project" value="UniProtKB-EC"/>
</dbReference>
<dbReference type="Pfam" id="PF00563">
    <property type="entry name" value="EAL"/>
    <property type="match status" value="1"/>
</dbReference>
<dbReference type="EC" id="3.1.4.52" evidence="2"/>
<dbReference type="OrthoDB" id="675397at2"/>
<dbReference type="Gene3D" id="3.20.20.450">
    <property type="entry name" value="EAL domain"/>
    <property type="match status" value="1"/>
</dbReference>
<evidence type="ECO:0000256" key="4">
    <source>
        <dbReference type="ARBA" id="ARBA00022636"/>
    </source>
</evidence>
<name>A0A0M0I4Z8_9VIBR</name>
<keyword evidence="6" id="KW-0378">Hydrolase</keyword>
<evidence type="ECO:0000313" key="12">
    <source>
        <dbReference type="EMBL" id="KOO08973.1"/>
    </source>
</evidence>
<dbReference type="RefSeq" id="WP_053407225.1">
    <property type="nucleotide sequence ID" value="NZ_DAIPHI010000006.1"/>
</dbReference>
<evidence type="ECO:0000256" key="7">
    <source>
        <dbReference type="ARBA" id="ARBA00022989"/>
    </source>
</evidence>
<protein>
    <recommendedName>
        <fullName evidence="2">cyclic-guanylate-specific phosphodiesterase</fullName>
        <ecNumber evidence="2">3.1.4.52</ecNumber>
    </recommendedName>
</protein>
<evidence type="ECO:0000256" key="9">
    <source>
        <dbReference type="ARBA" id="ARBA00034290"/>
    </source>
</evidence>
<dbReference type="InterPro" id="IPR050706">
    <property type="entry name" value="Cyclic-di-GMP_PDE-like"/>
</dbReference>
<dbReference type="CDD" id="cd01948">
    <property type="entry name" value="EAL"/>
    <property type="match status" value="1"/>
</dbReference>
<feature type="transmembrane region" description="Helical" evidence="10">
    <location>
        <begin position="234"/>
        <end position="255"/>
    </location>
</feature>
<feature type="transmembrane region" description="Helical" evidence="10">
    <location>
        <begin position="21"/>
        <end position="39"/>
    </location>
</feature>
<gene>
    <name evidence="12" type="ORF">AKJ31_00990</name>
</gene>
<dbReference type="PANTHER" id="PTHR33121:SF79">
    <property type="entry name" value="CYCLIC DI-GMP PHOSPHODIESTERASE PDED-RELATED"/>
    <property type="match status" value="1"/>
</dbReference>
<keyword evidence="13" id="KW-1185">Reference proteome</keyword>
<comment type="caution">
    <text evidence="12">The sequence shown here is derived from an EMBL/GenBank/DDBJ whole genome shotgun (WGS) entry which is preliminary data.</text>
</comment>
<dbReference type="GO" id="GO:0005886">
    <property type="term" value="C:plasma membrane"/>
    <property type="evidence" value="ECO:0007669"/>
    <property type="project" value="UniProtKB-SubCell"/>
</dbReference>
<keyword evidence="4" id="KW-0973">c-di-GMP</keyword>
<dbReference type="Pfam" id="PF12792">
    <property type="entry name" value="CSS-motif"/>
    <property type="match status" value="1"/>
</dbReference>
<dbReference type="SMART" id="SM00052">
    <property type="entry name" value="EAL"/>
    <property type="match status" value="1"/>
</dbReference>
<comment type="catalytic activity">
    <reaction evidence="9">
        <text>3',3'-c-di-GMP + H2O = 5'-phosphoguanylyl(3'-&gt;5')guanosine + H(+)</text>
        <dbReference type="Rhea" id="RHEA:24902"/>
        <dbReference type="ChEBI" id="CHEBI:15377"/>
        <dbReference type="ChEBI" id="CHEBI:15378"/>
        <dbReference type="ChEBI" id="CHEBI:58754"/>
        <dbReference type="ChEBI" id="CHEBI:58805"/>
        <dbReference type="EC" id="3.1.4.52"/>
    </reaction>
</comment>
<comment type="subcellular location">
    <subcellularLocation>
        <location evidence="1">Cell membrane</location>
        <topology evidence="1">Multi-pass membrane protein</topology>
    </subcellularLocation>
</comment>
<keyword evidence="5 10" id="KW-0812">Transmembrane</keyword>
<organism evidence="12 13">
    <name type="scientific">Vibrio hepatarius</name>
    <dbReference type="NCBI Taxonomy" id="171383"/>
    <lineage>
        <taxon>Bacteria</taxon>
        <taxon>Pseudomonadati</taxon>
        <taxon>Pseudomonadota</taxon>
        <taxon>Gammaproteobacteria</taxon>
        <taxon>Vibrionales</taxon>
        <taxon>Vibrionaceae</taxon>
        <taxon>Vibrio</taxon>
        <taxon>Vibrio oreintalis group</taxon>
    </lineage>
</organism>
<dbReference type="InterPro" id="IPR035919">
    <property type="entry name" value="EAL_sf"/>
</dbReference>
<feature type="domain" description="EAL" evidence="11">
    <location>
        <begin position="262"/>
        <end position="517"/>
    </location>
</feature>
<evidence type="ECO:0000256" key="10">
    <source>
        <dbReference type="SAM" id="Phobius"/>
    </source>
</evidence>
<dbReference type="PANTHER" id="PTHR33121">
    <property type="entry name" value="CYCLIC DI-GMP PHOSPHODIESTERASE PDEF"/>
    <property type="match status" value="1"/>
</dbReference>
<reference evidence="13" key="1">
    <citation type="submission" date="2015-08" db="EMBL/GenBank/DDBJ databases">
        <title>Vibrio galatheae sp. nov., a novel member of the Vibrionaceae family isolated from the Solomon Islands.</title>
        <authorList>
            <person name="Giubergia S."/>
            <person name="Machado H."/>
            <person name="Mateiu R.V."/>
            <person name="Gram L."/>
        </authorList>
    </citation>
    <scope>NUCLEOTIDE SEQUENCE [LARGE SCALE GENOMIC DNA]</scope>
    <source>
        <strain evidence="13">DSM 19134</strain>
    </source>
</reference>
<keyword evidence="3" id="KW-1003">Cell membrane</keyword>
<dbReference type="AlphaFoldDB" id="A0A0M0I4Z8"/>
<accession>A0A0M0I4Z8</accession>
<evidence type="ECO:0000256" key="1">
    <source>
        <dbReference type="ARBA" id="ARBA00004651"/>
    </source>
</evidence>
<dbReference type="PATRIC" id="fig|171383.3.peg.203"/>
<proteinExistence type="predicted"/>
<keyword evidence="7 10" id="KW-1133">Transmembrane helix</keyword>
<dbReference type="PROSITE" id="PS50883">
    <property type="entry name" value="EAL"/>
    <property type="match status" value="1"/>
</dbReference>
<dbReference type="SUPFAM" id="SSF141868">
    <property type="entry name" value="EAL domain-like"/>
    <property type="match status" value="1"/>
</dbReference>
<evidence type="ECO:0000256" key="6">
    <source>
        <dbReference type="ARBA" id="ARBA00022801"/>
    </source>
</evidence>
<evidence type="ECO:0000259" key="11">
    <source>
        <dbReference type="PROSITE" id="PS50883"/>
    </source>
</evidence>
<dbReference type="EMBL" id="LHPI01000001">
    <property type="protein sequence ID" value="KOO08973.1"/>
    <property type="molecule type" value="Genomic_DNA"/>
</dbReference>
<dbReference type="InterPro" id="IPR024744">
    <property type="entry name" value="CSS-motif_dom"/>
</dbReference>
<evidence type="ECO:0000256" key="3">
    <source>
        <dbReference type="ARBA" id="ARBA00022475"/>
    </source>
</evidence>
<evidence type="ECO:0000256" key="2">
    <source>
        <dbReference type="ARBA" id="ARBA00012282"/>
    </source>
</evidence>
<evidence type="ECO:0000313" key="13">
    <source>
        <dbReference type="Proteomes" id="UP000037530"/>
    </source>
</evidence>
<dbReference type="InterPro" id="IPR001633">
    <property type="entry name" value="EAL_dom"/>
</dbReference>
<keyword evidence="8 10" id="KW-0472">Membrane</keyword>
<sequence>MTRITSILNKVVKAVSTHFPHIIPIAGIFIAVFLVTAATNHYQLREHVIADGKKSIAKLEQYIDNVADGLQLLHDSVGKSCTFEDRLKLKEHVFNSHMIKEIGLYKNGTVYCTNEGPANIHLFNSTLQRIAASPKHITVSLSHSQSRLSTFFIYASDGEESGINALLHPNQFLELISPAFDRRNYGYQIQVLHKVIQSHQEQQLRNNHLFEFSSDLYPFSLTIFLTPATYKTHYLSHLGETILLALVLSLIYFIVRYQALAKLSVEYSLLHAIKQEQLELYLQPIVDIHSRTLVGSEALIRWNHPAQGQISPEQFIPLAEKLGAIDQITKYAFKEVTRFLKQNPDYVSQSYISINISRYQILKPEFVSFINSYAKRYPQYTRRIVLELTENVDLTPEQLDIAIGNLKHFQQLGFEIAIDDFGTGYSGLNLVRQMKFDVVKIDQVFTKSLHTDSNIKPVLKSMIQLAADLGMKVIAEGVENESQIEQLEQLGVKYIQGFYYAKPIKPDDLARFHQMTNEAIVLSDPIPRWKS</sequence>
<evidence type="ECO:0000256" key="5">
    <source>
        <dbReference type="ARBA" id="ARBA00022692"/>
    </source>
</evidence>
<dbReference type="STRING" id="171383.AKJ31_00990"/>